<organism evidence="3 4">
    <name type="scientific">Oidiodendron maius (strain Zn)</name>
    <dbReference type="NCBI Taxonomy" id="913774"/>
    <lineage>
        <taxon>Eukaryota</taxon>
        <taxon>Fungi</taxon>
        <taxon>Dikarya</taxon>
        <taxon>Ascomycota</taxon>
        <taxon>Pezizomycotina</taxon>
        <taxon>Leotiomycetes</taxon>
        <taxon>Leotiomycetes incertae sedis</taxon>
        <taxon>Myxotrichaceae</taxon>
        <taxon>Oidiodendron</taxon>
    </lineage>
</organism>
<dbReference type="EMBL" id="KN832901">
    <property type="protein sequence ID" value="KIM93028.1"/>
    <property type="molecule type" value="Genomic_DNA"/>
</dbReference>
<sequence length="428" mass="47370">MAMDATKHHFPERHYDGSASGPFALLNPTARRFPLAASKPDAQCSDSSQIKGADAQIKADQLPRDEVRAEDVERKWRSRDNRKGRHALVITPEVDQNAQYITPPPTSNTKEVLKGIWRMFSTCPYWDVSYLVATIFTFGSVVWVINAFFAWLPLVDPSTAFDNESTLGGGITAMIGATIFEIGSVLLMIEAVNENRSECFGWALEEALEESGMIRVRPMVTCAHHHRNKGNLVGKGKVDQDSNDTLTINEPTSRDGRTWIWWPTWHELRTHYFKEIGFLACLSQMTGATIFWIAGFTALPPIYDRLTTTAAQNGAYWLPQVVGGVGFIVSGTLFMLETQKNWYTPAPKVLGWHIAVWNLIGGIGFTLCGALGFANGNSGALYEASLATFWGSWCFLIGSVIQWYESLDKHPVEVDEGGGKAAKTQPAS</sequence>
<protein>
    <recommendedName>
        <fullName evidence="5">Integral membrane protein</fullName>
    </recommendedName>
</protein>
<feature type="region of interest" description="Disordered" evidence="1">
    <location>
        <begin position="1"/>
        <end position="21"/>
    </location>
</feature>
<dbReference type="Proteomes" id="UP000054321">
    <property type="component" value="Unassembled WGS sequence"/>
</dbReference>
<evidence type="ECO:0000313" key="4">
    <source>
        <dbReference type="Proteomes" id="UP000054321"/>
    </source>
</evidence>
<keyword evidence="2" id="KW-0812">Transmembrane</keyword>
<dbReference type="STRING" id="913774.A0A0C3C2B6"/>
<proteinExistence type="predicted"/>
<keyword evidence="2" id="KW-1133">Transmembrane helix</keyword>
<feature type="transmembrane region" description="Helical" evidence="2">
    <location>
        <begin position="380"/>
        <end position="401"/>
    </location>
</feature>
<gene>
    <name evidence="3" type="ORF">OIDMADRAFT_184913</name>
</gene>
<feature type="compositionally biased region" description="Basic and acidic residues" evidence="1">
    <location>
        <begin position="1"/>
        <end position="16"/>
    </location>
</feature>
<keyword evidence="2" id="KW-0472">Membrane</keyword>
<feature type="region of interest" description="Disordered" evidence="1">
    <location>
        <begin position="39"/>
        <end position="66"/>
    </location>
</feature>
<feature type="transmembrane region" description="Helical" evidence="2">
    <location>
        <begin position="316"/>
        <end position="337"/>
    </location>
</feature>
<reference evidence="4" key="2">
    <citation type="submission" date="2015-01" db="EMBL/GenBank/DDBJ databases">
        <title>Evolutionary Origins and Diversification of the Mycorrhizal Mutualists.</title>
        <authorList>
            <consortium name="DOE Joint Genome Institute"/>
            <consortium name="Mycorrhizal Genomics Consortium"/>
            <person name="Kohler A."/>
            <person name="Kuo A."/>
            <person name="Nagy L.G."/>
            <person name="Floudas D."/>
            <person name="Copeland A."/>
            <person name="Barry K.W."/>
            <person name="Cichocki N."/>
            <person name="Veneault-Fourrey C."/>
            <person name="LaButti K."/>
            <person name="Lindquist E.A."/>
            <person name="Lipzen A."/>
            <person name="Lundell T."/>
            <person name="Morin E."/>
            <person name="Murat C."/>
            <person name="Riley R."/>
            <person name="Ohm R."/>
            <person name="Sun H."/>
            <person name="Tunlid A."/>
            <person name="Henrissat B."/>
            <person name="Grigoriev I.V."/>
            <person name="Hibbett D.S."/>
            <person name="Martin F."/>
        </authorList>
    </citation>
    <scope>NUCLEOTIDE SEQUENCE [LARGE SCALE GENOMIC DNA]</scope>
    <source>
        <strain evidence="4">Zn</strain>
    </source>
</reference>
<accession>A0A0C3C2B6</accession>
<dbReference type="InParanoid" id="A0A0C3C2B6"/>
<reference evidence="3 4" key="1">
    <citation type="submission" date="2014-04" db="EMBL/GenBank/DDBJ databases">
        <authorList>
            <consortium name="DOE Joint Genome Institute"/>
            <person name="Kuo A."/>
            <person name="Martino E."/>
            <person name="Perotto S."/>
            <person name="Kohler A."/>
            <person name="Nagy L.G."/>
            <person name="Floudas D."/>
            <person name="Copeland A."/>
            <person name="Barry K.W."/>
            <person name="Cichocki N."/>
            <person name="Veneault-Fourrey C."/>
            <person name="LaButti K."/>
            <person name="Lindquist E.A."/>
            <person name="Lipzen A."/>
            <person name="Lundell T."/>
            <person name="Morin E."/>
            <person name="Murat C."/>
            <person name="Sun H."/>
            <person name="Tunlid A."/>
            <person name="Henrissat B."/>
            <person name="Grigoriev I.V."/>
            <person name="Hibbett D.S."/>
            <person name="Martin F."/>
            <person name="Nordberg H.P."/>
            <person name="Cantor M.N."/>
            <person name="Hua S.X."/>
        </authorList>
    </citation>
    <scope>NUCLEOTIDE SEQUENCE [LARGE SCALE GENOMIC DNA]</scope>
    <source>
        <strain evidence="3 4">Zn</strain>
    </source>
</reference>
<evidence type="ECO:0000256" key="1">
    <source>
        <dbReference type="SAM" id="MobiDB-lite"/>
    </source>
</evidence>
<keyword evidence="4" id="KW-1185">Reference proteome</keyword>
<feature type="transmembrane region" description="Helical" evidence="2">
    <location>
        <begin position="171"/>
        <end position="189"/>
    </location>
</feature>
<dbReference type="HOGENOM" id="CLU_027441_0_0_1"/>
<evidence type="ECO:0000313" key="3">
    <source>
        <dbReference type="EMBL" id="KIM93028.1"/>
    </source>
</evidence>
<evidence type="ECO:0000256" key="2">
    <source>
        <dbReference type="SAM" id="Phobius"/>
    </source>
</evidence>
<feature type="transmembrane region" description="Helical" evidence="2">
    <location>
        <begin position="276"/>
        <end position="296"/>
    </location>
</feature>
<name>A0A0C3C2B6_OIDMZ</name>
<feature type="transmembrane region" description="Helical" evidence="2">
    <location>
        <begin position="349"/>
        <end position="374"/>
    </location>
</feature>
<evidence type="ECO:0008006" key="5">
    <source>
        <dbReference type="Google" id="ProtNLM"/>
    </source>
</evidence>
<dbReference type="OrthoDB" id="2603at2759"/>
<dbReference type="AlphaFoldDB" id="A0A0C3C2B6"/>
<feature type="transmembrane region" description="Helical" evidence="2">
    <location>
        <begin position="128"/>
        <end position="151"/>
    </location>
</feature>